<dbReference type="InterPro" id="IPR008978">
    <property type="entry name" value="HSP20-like_chaperone"/>
</dbReference>
<sequence length="148" mass="17168">MDIMKWDPFRDMVSIRDEIDRLFDGFFGRMPAKRSVMEGIWAPLVDIEETKDDILIRAELPGMKKEDIKISVSEGRLQIAGERSKEKEEKEGTYHRIERTYGRFQRVVPLPVEVETGKTKATYKDGMLEVRLPKAEKAKPKEIGIEVK</sequence>
<dbReference type="PANTHER" id="PTHR11527">
    <property type="entry name" value="HEAT-SHOCK PROTEIN 20 FAMILY MEMBER"/>
    <property type="match status" value="1"/>
</dbReference>
<evidence type="ECO:0000256" key="2">
    <source>
        <dbReference type="RuleBase" id="RU003616"/>
    </source>
</evidence>
<dbReference type="EMBL" id="SOIP01000323">
    <property type="protein sequence ID" value="TET80540.1"/>
    <property type="molecule type" value="Genomic_DNA"/>
</dbReference>
<dbReference type="Gene3D" id="2.60.40.790">
    <property type="match status" value="1"/>
</dbReference>
<accession>A0A523XML7</accession>
<proteinExistence type="inferred from homology"/>
<dbReference type="Proteomes" id="UP000315534">
    <property type="component" value="Unassembled WGS sequence"/>
</dbReference>
<dbReference type="InterPro" id="IPR031107">
    <property type="entry name" value="Small_HSP"/>
</dbReference>
<evidence type="ECO:0000256" key="1">
    <source>
        <dbReference type="PROSITE-ProRule" id="PRU00285"/>
    </source>
</evidence>
<dbReference type="AlphaFoldDB" id="A0A523XML7"/>
<dbReference type="CDD" id="cd06464">
    <property type="entry name" value="ACD_sHsps-like"/>
    <property type="match status" value="1"/>
</dbReference>
<feature type="domain" description="SHSP" evidence="3">
    <location>
        <begin position="35"/>
        <end position="148"/>
    </location>
</feature>
<evidence type="ECO:0000313" key="5">
    <source>
        <dbReference type="Proteomes" id="UP000315534"/>
    </source>
</evidence>
<name>A0A523XML7_UNCT6</name>
<dbReference type="InterPro" id="IPR002068">
    <property type="entry name" value="A-crystallin/Hsp20_dom"/>
</dbReference>
<protein>
    <submittedName>
        <fullName evidence="4">Hsp20/alpha crystallin family protein</fullName>
    </submittedName>
</protein>
<gene>
    <name evidence="4" type="ORF">E3J38_05425</name>
</gene>
<comment type="caution">
    <text evidence="4">The sequence shown here is derived from an EMBL/GenBank/DDBJ whole genome shotgun (WGS) entry which is preliminary data.</text>
</comment>
<comment type="similarity">
    <text evidence="1 2">Belongs to the small heat shock protein (HSP20) family.</text>
</comment>
<evidence type="ECO:0000313" key="4">
    <source>
        <dbReference type="EMBL" id="TET80540.1"/>
    </source>
</evidence>
<dbReference type="Pfam" id="PF00011">
    <property type="entry name" value="HSP20"/>
    <property type="match status" value="1"/>
</dbReference>
<reference evidence="4 5" key="1">
    <citation type="submission" date="2019-03" db="EMBL/GenBank/DDBJ databases">
        <title>Metabolic potential of uncultured bacteria and archaea associated with petroleum seepage in deep-sea sediments.</title>
        <authorList>
            <person name="Dong X."/>
            <person name="Hubert C."/>
        </authorList>
    </citation>
    <scope>NUCLEOTIDE SEQUENCE [LARGE SCALE GENOMIC DNA]</scope>
    <source>
        <strain evidence="4">E29_bin36</strain>
    </source>
</reference>
<dbReference type="PROSITE" id="PS01031">
    <property type="entry name" value="SHSP"/>
    <property type="match status" value="1"/>
</dbReference>
<organism evidence="4 5">
    <name type="scientific">candidate division TA06 bacterium</name>
    <dbReference type="NCBI Taxonomy" id="2250710"/>
    <lineage>
        <taxon>Bacteria</taxon>
        <taxon>Bacteria division TA06</taxon>
    </lineage>
</organism>
<dbReference type="SUPFAM" id="SSF49764">
    <property type="entry name" value="HSP20-like chaperones"/>
    <property type="match status" value="1"/>
</dbReference>
<evidence type="ECO:0000259" key="3">
    <source>
        <dbReference type="PROSITE" id="PS01031"/>
    </source>
</evidence>